<evidence type="ECO:0000256" key="1">
    <source>
        <dbReference type="ARBA" id="ARBA00004533"/>
    </source>
</evidence>
<proteinExistence type="inferred from homology"/>
<dbReference type="InterPro" id="IPR005628">
    <property type="entry name" value="GspK"/>
</dbReference>
<accession>A0AAE7SPW4</accession>
<dbReference type="InterPro" id="IPR049031">
    <property type="entry name" value="T2SSK_SAM-like_1st"/>
</dbReference>
<dbReference type="GO" id="GO:0005886">
    <property type="term" value="C:plasma membrane"/>
    <property type="evidence" value="ECO:0007669"/>
    <property type="project" value="UniProtKB-SubCell"/>
</dbReference>
<evidence type="ECO:0000256" key="6">
    <source>
        <dbReference type="ARBA" id="ARBA00022692"/>
    </source>
</evidence>
<evidence type="ECO:0000256" key="7">
    <source>
        <dbReference type="ARBA" id="ARBA00022927"/>
    </source>
</evidence>
<dbReference type="Pfam" id="PF21687">
    <property type="entry name" value="T2SSK_1st"/>
    <property type="match status" value="1"/>
</dbReference>
<evidence type="ECO:0000259" key="12">
    <source>
        <dbReference type="Pfam" id="PF21687"/>
    </source>
</evidence>
<dbReference type="AlphaFoldDB" id="A0AAE7SPW4"/>
<dbReference type="InterPro" id="IPR038072">
    <property type="entry name" value="GspK_central_sf"/>
</dbReference>
<evidence type="ECO:0000256" key="10">
    <source>
        <dbReference type="PIRNR" id="PIRNR002786"/>
    </source>
</evidence>
<keyword evidence="7" id="KW-0653">Protein transport</keyword>
<dbReference type="Gene3D" id="3.30.1300.30">
    <property type="entry name" value="GSPII I/J protein-like"/>
    <property type="match status" value="1"/>
</dbReference>
<dbReference type="EMBL" id="CP054160">
    <property type="protein sequence ID" value="QXT42423.1"/>
    <property type="molecule type" value="Genomic_DNA"/>
</dbReference>
<keyword evidence="4 10" id="KW-1003">Cell membrane</keyword>
<keyword evidence="3 10" id="KW-0813">Transport</keyword>
<dbReference type="NCBIfam" id="NF037980">
    <property type="entry name" value="T2SS_GspK"/>
    <property type="match status" value="1"/>
</dbReference>
<evidence type="ECO:0000259" key="11">
    <source>
        <dbReference type="Pfam" id="PF03934"/>
    </source>
</evidence>
<dbReference type="PANTHER" id="PTHR38831">
    <property type="entry name" value="TYPE II SECRETION SYSTEM PROTEIN K"/>
    <property type="match status" value="1"/>
</dbReference>
<dbReference type="PANTHER" id="PTHR38831:SF1">
    <property type="entry name" value="TYPE II SECRETION SYSTEM PROTEIN K-RELATED"/>
    <property type="match status" value="1"/>
</dbReference>
<dbReference type="SUPFAM" id="SSF158544">
    <property type="entry name" value="GspK insert domain-like"/>
    <property type="match status" value="2"/>
</dbReference>
<evidence type="ECO:0000313" key="13">
    <source>
        <dbReference type="EMBL" id="QXT42423.1"/>
    </source>
</evidence>
<comment type="subcellular location">
    <subcellularLocation>
        <location evidence="1 10">Cell inner membrane</location>
    </subcellularLocation>
</comment>
<gene>
    <name evidence="13" type="primary">gspK</name>
    <name evidence="13" type="ORF">G9399_08775</name>
</gene>
<dbReference type="Proteomes" id="UP000503464">
    <property type="component" value="Chromosome"/>
</dbReference>
<feature type="domain" description="T2SS protein K second SAM-like" evidence="11">
    <location>
        <begin position="218"/>
        <end position="282"/>
    </location>
</feature>
<evidence type="ECO:0000256" key="5">
    <source>
        <dbReference type="ARBA" id="ARBA00022519"/>
    </source>
</evidence>
<dbReference type="PIRSF" id="PIRSF002786">
    <property type="entry name" value="XcpX"/>
    <property type="match status" value="1"/>
</dbReference>
<evidence type="ECO:0000256" key="4">
    <source>
        <dbReference type="ARBA" id="ARBA00022475"/>
    </source>
</evidence>
<evidence type="ECO:0000313" key="14">
    <source>
        <dbReference type="Proteomes" id="UP000503464"/>
    </source>
</evidence>
<protein>
    <recommendedName>
        <fullName evidence="10">Type II secretion system protein K</fullName>
    </recommendedName>
</protein>
<dbReference type="Gene3D" id="1.10.40.60">
    <property type="entry name" value="EpsJ-like"/>
    <property type="match status" value="2"/>
</dbReference>
<name>A0AAE7SPW4_SERFO</name>
<dbReference type="InterPro" id="IPR049179">
    <property type="entry name" value="T2SSK_SAM-like_2nd"/>
</dbReference>
<evidence type="ECO:0000256" key="8">
    <source>
        <dbReference type="ARBA" id="ARBA00022989"/>
    </source>
</evidence>
<reference evidence="14" key="1">
    <citation type="submission" date="2020-03" db="EMBL/GenBank/DDBJ databases">
        <title>Genome sequences of seven Enterobacteriaceae strains isolated from Canadian wastewater treatment facilities.</title>
        <authorList>
            <person name="Huang H."/>
            <person name="Chmara J.T."/>
            <person name="Duceppe M.-O."/>
        </authorList>
    </citation>
    <scope>NUCLEOTIDE SEQUENCE [LARGE SCALE GENOMIC DNA]</scope>
    <source>
        <strain evidence="14">Biosolid 3</strain>
    </source>
</reference>
<feature type="domain" description="T2SS protein K first SAM-like" evidence="12">
    <location>
        <begin position="102"/>
        <end position="213"/>
    </location>
</feature>
<sequence length="328" mass="36227">MRARQKGVALLVVLLILALMVTIAATIAERNGRTYLRTAAHLDRQQAKWYARSAEALAVKILQRDALDSPNKTHLAQNWAQEQRRFPVEGGEVFGQIVDGQACFNLNAINQGAATEGMQPTLPYSTQVFRQLLINLGEDPLRATQIAAALRDWIDSDSETGIDGAEDEVYMAQAVAYLPANQPMQDVSELRTVSGVDASLYRRLLPYVCALPTQTLLVNVNTLSESQGPLLAALFLKELDSAMATRLLQQRPREGWSSTTAFLAQVALKDIDTSTVRSLLTIKSELFLASFTVLMGETHYSQRSLLRKAGNSFLVVQRQYGLSMMVEP</sequence>
<keyword evidence="8" id="KW-1133">Transmembrane helix</keyword>
<dbReference type="GO" id="GO:0009306">
    <property type="term" value="P:protein secretion"/>
    <property type="evidence" value="ECO:0007669"/>
    <property type="project" value="InterPro"/>
</dbReference>
<organism evidence="13 14">
    <name type="scientific">Serratia fonticola</name>
    <dbReference type="NCBI Taxonomy" id="47917"/>
    <lineage>
        <taxon>Bacteria</taxon>
        <taxon>Pseudomonadati</taxon>
        <taxon>Pseudomonadota</taxon>
        <taxon>Gammaproteobacteria</taxon>
        <taxon>Enterobacterales</taxon>
        <taxon>Yersiniaceae</taxon>
        <taxon>Serratia</taxon>
    </lineage>
</organism>
<evidence type="ECO:0000256" key="9">
    <source>
        <dbReference type="ARBA" id="ARBA00023136"/>
    </source>
</evidence>
<evidence type="ECO:0000256" key="2">
    <source>
        <dbReference type="ARBA" id="ARBA00007246"/>
    </source>
</evidence>
<dbReference type="InterPro" id="IPR045584">
    <property type="entry name" value="Pilin-like"/>
</dbReference>
<keyword evidence="6" id="KW-0812">Transmembrane</keyword>
<keyword evidence="9 10" id="KW-0472">Membrane</keyword>
<dbReference type="SUPFAM" id="SSF54523">
    <property type="entry name" value="Pili subunits"/>
    <property type="match status" value="1"/>
</dbReference>
<comment type="similarity">
    <text evidence="2 10">Belongs to the GSP K family.</text>
</comment>
<keyword evidence="5 10" id="KW-0997">Cell inner membrane</keyword>
<dbReference type="RefSeq" id="WP_221035209.1">
    <property type="nucleotide sequence ID" value="NZ_CP054160.3"/>
</dbReference>
<evidence type="ECO:0000256" key="3">
    <source>
        <dbReference type="ARBA" id="ARBA00022448"/>
    </source>
</evidence>
<dbReference type="Pfam" id="PF03934">
    <property type="entry name" value="T2SSK"/>
    <property type="match status" value="1"/>
</dbReference>